<evidence type="ECO:0000256" key="4">
    <source>
        <dbReference type="SAM" id="SignalP"/>
    </source>
</evidence>
<reference evidence="5" key="2">
    <citation type="submission" date="2014-03" db="EMBL/GenBank/DDBJ databases">
        <title>Candidatus Competibacter-lineage genomes retrieved from metagenomes reveal functional metabolic diversity.</title>
        <authorList>
            <person name="McIlroy S.J."/>
            <person name="Albertsen M."/>
            <person name="Andresen E.K."/>
            <person name="Saunders A.M."/>
            <person name="Kristiansen R."/>
            <person name="Stokholm-Bjerregaard M."/>
            <person name="Nielsen K.L."/>
            <person name="Nielsen P.H."/>
        </authorList>
    </citation>
    <scope>NUCLEOTIDE SEQUENCE</scope>
    <source>
        <strain evidence="5">Run_A_D11</strain>
    </source>
</reference>
<keyword evidence="6" id="KW-1185">Reference proteome</keyword>
<feature type="signal peptide" evidence="4">
    <location>
        <begin position="1"/>
        <end position="22"/>
    </location>
</feature>
<keyword evidence="1 4" id="KW-0732">Signal</keyword>
<keyword evidence="2" id="KW-0175">Coiled coil</keyword>
<dbReference type="Gene3D" id="1.20.5.490">
    <property type="entry name" value="Single helix bin"/>
    <property type="match status" value="1"/>
</dbReference>
<dbReference type="InterPro" id="IPR016476">
    <property type="entry name" value="SH3_dom_pro"/>
</dbReference>
<dbReference type="PIRSF" id="PIRSF006158">
    <property type="entry name" value="UCP006158_SH3"/>
    <property type="match status" value="1"/>
</dbReference>
<dbReference type="RefSeq" id="WP_048673521.1">
    <property type="nucleotide sequence ID" value="NZ_CBTJ020000043.1"/>
</dbReference>
<dbReference type="AlphaFoldDB" id="W6M532"/>
<feature type="transmembrane region" description="Helical" evidence="3">
    <location>
        <begin position="180"/>
        <end position="198"/>
    </location>
</feature>
<reference evidence="5" key="1">
    <citation type="submission" date="2013-07" db="EMBL/GenBank/DDBJ databases">
        <authorList>
            <person name="McIlroy S."/>
        </authorList>
    </citation>
    <scope>NUCLEOTIDE SEQUENCE [LARGE SCALE GENOMIC DNA]</scope>
    <source>
        <strain evidence="5">Run_A_D11</strain>
    </source>
</reference>
<keyword evidence="3" id="KW-1133">Transmembrane helix</keyword>
<evidence type="ECO:0000256" key="3">
    <source>
        <dbReference type="SAM" id="Phobius"/>
    </source>
</evidence>
<dbReference type="NCBIfam" id="TIGR04211">
    <property type="entry name" value="SH3_and_anchor"/>
    <property type="match status" value="1"/>
</dbReference>
<comment type="caution">
    <text evidence="5">The sequence shown here is derived from an EMBL/GenBank/DDBJ whole genome shotgun (WGS) entry which is preliminary data.</text>
</comment>
<keyword evidence="3" id="KW-0472">Membrane</keyword>
<keyword evidence="3" id="KW-0812">Transmembrane</keyword>
<feature type="coiled-coil region" evidence="2">
    <location>
        <begin position="86"/>
        <end position="113"/>
    </location>
</feature>
<evidence type="ECO:0000313" key="6">
    <source>
        <dbReference type="Proteomes" id="UP000035760"/>
    </source>
</evidence>
<dbReference type="Gene3D" id="2.30.30.40">
    <property type="entry name" value="SH3 Domains"/>
    <property type="match status" value="1"/>
</dbReference>
<proteinExistence type="predicted"/>
<evidence type="ECO:0000313" key="5">
    <source>
        <dbReference type="EMBL" id="CDI02981.1"/>
    </source>
</evidence>
<feature type="chain" id="PRO_5004878460" evidence="4">
    <location>
        <begin position="23"/>
        <end position="212"/>
    </location>
</feature>
<sequence>MKRRLCGCALGALMAGIAPAHAERGYATDACTVPVQSGPAPGYKIVRMIGSGTALEILEPNTKGYTKVRTPEGTAGWIMSEYLMEQPSARNRVSQLETRITTLENENRTLRGETETLHTFRDTANRCGEELATVKRTAAQTLEIDEENRRLQQEIEASHTRQQQLETENSTLRDQSRRNWFLAGAGAMFGGLLLGLIIPRLSFGRRRRWDQF</sequence>
<name>W6M532_9GAMM</name>
<organism evidence="5 6">
    <name type="scientific">Candidatus Competibacter denitrificans Run_A_D11</name>
    <dbReference type="NCBI Taxonomy" id="1400863"/>
    <lineage>
        <taxon>Bacteria</taxon>
        <taxon>Pseudomonadati</taxon>
        <taxon>Pseudomonadota</taxon>
        <taxon>Gammaproteobacteria</taxon>
        <taxon>Candidatus Competibacteraceae</taxon>
        <taxon>Candidatus Competibacter</taxon>
    </lineage>
</organism>
<dbReference type="EMBL" id="CBTJ020000043">
    <property type="protein sequence ID" value="CDI02981.1"/>
    <property type="molecule type" value="Genomic_DNA"/>
</dbReference>
<evidence type="ECO:0000256" key="2">
    <source>
        <dbReference type="SAM" id="Coils"/>
    </source>
</evidence>
<evidence type="ECO:0000256" key="1">
    <source>
        <dbReference type="ARBA" id="ARBA00022729"/>
    </source>
</evidence>
<accession>W6M532</accession>
<gene>
    <name evidence="5" type="ORF">BN873_360075</name>
</gene>
<protein>
    <submittedName>
        <fullName evidence="5">Uncharacterized protein</fullName>
    </submittedName>
</protein>
<dbReference type="OrthoDB" id="9790951at2"/>
<dbReference type="STRING" id="1400863.BN873_360075"/>
<dbReference type="Proteomes" id="UP000035760">
    <property type="component" value="Unassembled WGS sequence"/>
</dbReference>